<dbReference type="InterPro" id="IPR036770">
    <property type="entry name" value="Ankyrin_rpt-contain_sf"/>
</dbReference>
<gene>
    <name evidence="1" type="ORF">JOE56_000894</name>
</gene>
<reference evidence="1 2" key="1">
    <citation type="submission" date="2021-01" db="EMBL/GenBank/DDBJ databases">
        <title>Sequencing the genomes of 1000 actinobacteria strains.</title>
        <authorList>
            <person name="Klenk H.-P."/>
        </authorList>
    </citation>
    <scope>NUCLEOTIDE SEQUENCE [LARGE SCALE GENOMIC DNA]</scope>
    <source>
        <strain evidence="1 2">DSM 13657</strain>
    </source>
</reference>
<accession>A0ABS2SIW1</accession>
<dbReference type="Proteomes" id="UP000809290">
    <property type="component" value="Unassembled WGS sequence"/>
</dbReference>
<evidence type="ECO:0008006" key="3">
    <source>
        <dbReference type="Google" id="ProtNLM"/>
    </source>
</evidence>
<keyword evidence="2" id="KW-1185">Reference proteome</keyword>
<dbReference type="EMBL" id="JAFBCP010000001">
    <property type="protein sequence ID" value="MBM7816200.1"/>
    <property type="molecule type" value="Genomic_DNA"/>
</dbReference>
<comment type="caution">
    <text evidence="1">The sequence shown here is derived from an EMBL/GenBank/DDBJ whole genome shotgun (WGS) entry which is preliminary data.</text>
</comment>
<protein>
    <recommendedName>
        <fullName evidence="3">Ankyrin repeat domain-containing protein</fullName>
    </recommendedName>
</protein>
<evidence type="ECO:0000313" key="1">
    <source>
        <dbReference type="EMBL" id="MBM7816200.1"/>
    </source>
</evidence>
<organism evidence="1 2">
    <name type="scientific">Brevibacterium paucivorans</name>
    <dbReference type="NCBI Taxonomy" id="170994"/>
    <lineage>
        <taxon>Bacteria</taxon>
        <taxon>Bacillati</taxon>
        <taxon>Actinomycetota</taxon>
        <taxon>Actinomycetes</taxon>
        <taxon>Micrococcales</taxon>
        <taxon>Brevibacteriaceae</taxon>
        <taxon>Brevibacterium</taxon>
    </lineage>
</organism>
<name>A0ABS2SIW1_9MICO</name>
<dbReference type="RefSeq" id="WP_204515016.1">
    <property type="nucleotide sequence ID" value="NZ_JAFBCP010000001.1"/>
</dbReference>
<evidence type="ECO:0000313" key="2">
    <source>
        <dbReference type="Proteomes" id="UP000809290"/>
    </source>
</evidence>
<sequence length="175" mass="19231">MASPLYVARNGSYEEFCEVFDAENNDATTMLLGGLINRDADARFRISSDMLDKGADPCAVEEGQNTLSLLLGGHDHLSEGDCELVKRLVDGGADVNFRNGQGALVLRLAIVIRADDDEVRRPVYEALFGSADLDLDLPNNERNPVNTVGKWLRMNVDGRPGKLDVLDEFLKTKGY</sequence>
<dbReference type="Gene3D" id="1.25.40.20">
    <property type="entry name" value="Ankyrin repeat-containing domain"/>
    <property type="match status" value="1"/>
</dbReference>
<proteinExistence type="predicted"/>